<name>A0A936K5Z6_9BACT</name>
<evidence type="ECO:0000313" key="2">
    <source>
        <dbReference type="EMBL" id="MBK8572541.1"/>
    </source>
</evidence>
<dbReference type="Proteomes" id="UP000709959">
    <property type="component" value="Unassembled WGS sequence"/>
</dbReference>
<comment type="caution">
    <text evidence="2">The sequence shown here is derived from an EMBL/GenBank/DDBJ whole genome shotgun (WGS) entry which is preliminary data.</text>
</comment>
<dbReference type="InterPro" id="IPR032830">
    <property type="entry name" value="XPB/Ssl2_N"/>
</dbReference>
<dbReference type="PROSITE" id="PS52050">
    <property type="entry name" value="WYL"/>
    <property type="match status" value="1"/>
</dbReference>
<accession>A0A936K5Z6</accession>
<dbReference type="EMBL" id="JADKCH010000005">
    <property type="protein sequence ID" value="MBK8572541.1"/>
    <property type="molecule type" value="Genomic_DNA"/>
</dbReference>
<protein>
    <submittedName>
        <fullName evidence="2">Helicase-associated domain-containing protein</fullName>
    </submittedName>
</protein>
<organism evidence="2 3">
    <name type="scientific">Candidatus Geothrix odensensis</name>
    <dbReference type="NCBI Taxonomy" id="2954440"/>
    <lineage>
        <taxon>Bacteria</taxon>
        <taxon>Pseudomonadati</taxon>
        <taxon>Acidobacteriota</taxon>
        <taxon>Holophagae</taxon>
        <taxon>Holophagales</taxon>
        <taxon>Holophagaceae</taxon>
        <taxon>Geothrix</taxon>
    </lineage>
</organism>
<sequence length="648" mass="72996">MRTWKILCTRVLMPHTHFQLLSNCSDEQLRTICERRRLPIPIRWEDCGEGRMRLLKTMVFHLEDHKRLSDTLADLDSGSLVALKHFVCDGAAPVPQVIEALRDLGLILPTGSGWAVAERVADALEDFDEGALSFQTPTEVALRTAEPFRFSLALTSVLVRCVAGLRVLKGGLPAKKELGQLMQRNAMLQEEQDATLLFTLLHRLGLLWNRDGRVETLLPAVTSHPPRWVAERAFASLLEHDLKAWGMPPAEDRHFLMQHLLERRGQSLAVQPFLAFLKTLHPLDEERTRTVFLPFLGRMGIIQADEGFGHLRLSEHGEALAHEYLLRDLKGTAAHWQPLEVDQPMIMQPTLELLTPLLQNPHRLLQLAQLADVESLDAMGTFRVSHATLVRALDAGVPLEELGLRLGATTQTLPQPLLQLLEDLSRRVGEVEVHQGVRLVRARTAHLAEELKLRPELAPLKLGSLSDTVLEVRGDGNAHALLKQAGFMPKPGRFLALSVDSDEKLYLWALAALAFVDEKGMNHHLEPVQQMVRSALQKLHDEDPALYQEVQRRIPMLHLGGEDQLAEEVQRILEYAAGHTLMVELTYLPPAAHRTQLRRVSPRTIQEDHLLAFCHLHQEEMAFRLTRIQGVKLLNERGWTPANHSQAG</sequence>
<dbReference type="AlphaFoldDB" id="A0A936K5Z6"/>
<dbReference type="Pfam" id="PF13625">
    <property type="entry name" value="Helicase_C_3"/>
    <property type="match status" value="1"/>
</dbReference>
<feature type="domain" description="Helicase XPB/Ssl2 N-terminal" evidence="1">
    <location>
        <begin position="345"/>
        <end position="463"/>
    </location>
</feature>
<keyword evidence="2" id="KW-0378">Hydrolase</keyword>
<proteinExistence type="predicted"/>
<evidence type="ECO:0000259" key="1">
    <source>
        <dbReference type="Pfam" id="PF13625"/>
    </source>
</evidence>
<gene>
    <name evidence="2" type="ORF">IPN91_07800</name>
</gene>
<keyword evidence="2" id="KW-0067">ATP-binding</keyword>
<dbReference type="GO" id="GO:0004386">
    <property type="term" value="F:helicase activity"/>
    <property type="evidence" value="ECO:0007669"/>
    <property type="project" value="UniProtKB-KW"/>
</dbReference>
<evidence type="ECO:0000313" key="3">
    <source>
        <dbReference type="Proteomes" id="UP000709959"/>
    </source>
</evidence>
<reference evidence="2 3" key="1">
    <citation type="submission" date="2020-10" db="EMBL/GenBank/DDBJ databases">
        <title>Connecting structure to function with the recovery of over 1000 high-quality activated sludge metagenome-assembled genomes encoding full-length rRNA genes using long-read sequencing.</title>
        <authorList>
            <person name="Singleton C.M."/>
            <person name="Petriglieri F."/>
            <person name="Kristensen J.M."/>
            <person name="Kirkegaard R.H."/>
            <person name="Michaelsen T.Y."/>
            <person name="Andersen M.H."/>
            <person name="Karst S.M."/>
            <person name="Dueholm M.S."/>
            <person name="Nielsen P.H."/>
            <person name="Albertsen M."/>
        </authorList>
    </citation>
    <scope>NUCLEOTIDE SEQUENCE [LARGE SCALE GENOMIC DNA]</scope>
    <source>
        <strain evidence="2">OdNE_18-Q3-R46-58_MAXAC.008</strain>
    </source>
</reference>
<keyword evidence="2" id="KW-0547">Nucleotide-binding</keyword>
<keyword evidence="2" id="KW-0347">Helicase</keyword>